<feature type="transmembrane region" description="Helical" evidence="1">
    <location>
        <begin position="153"/>
        <end position="174"/>
    </location>
</feature>
<comment type="caution">
    <text evidence="2">The sequence shown here is derived from an EMBL/GenBank/DDBJ whole genome shotgun (WGS) entry which is preliminary data.</text>
</comment>
<accession>A0A9D2LSM7</accession>
<feature type="transmembrane region" description="Helical" evidence="1">
    <location>
        <begin position="85"/>
        <end position="101"/>
    </location>
</feature>
<keyword evidence="1" id="KW-0812">Transmembrane</keyword>
<sequence>MERKYPAEAFALGIFLFSTGMKEAFAAGILVILSVTAAQWVKELLEEAIPRWSLCLCVGIASGSLSASVFLLGFTVLGIGLTDGMWIMTFILGLFCAWYVLEGKTEGEYGELFYESGILWGLWVLLAAVREFMGTGAVFENLLYEGEFQSKAFMGGTFAFLTAALVLALGNGLLKAEEKNKRGFFILIPAVIFLRPFTMDRYGELIGLLWTAAVPLILFFSVKKILRFSRLPKAFRGLPADLMAMGFIYMILSVY</sequence>
<keyword evidence="1" id="KW-1133">Transmembrane helix</keyword>
<dbReference type="Proteomes" id="UP000823842">
    <property type="component" value="Unassembled WGS sequence"/>
</dbReference>
<feature type="transmembrane region" description="Helical" evidence="1">
    <location>
        <begin position="53"/>
        <end position="79"/>
    </location>
</feature>
<evidence type="ECO:0000256" key="1">
    <source>
        <dbReference type="SAM" id="Phobius"/>
    </source>
</evidence>
<reference evidence="2" key="1">
    <citation type="journal article" date="2021" name="PeerJ">
        <title>Extensive microbial diversity within the chicken gut microbiome revealed by metagenomics and culture.</title>
        <authorList>
            <person name="Gilroy R."/>
            <person name="Ravi A."/>
            <person name="Getino M."/>
            <person name="Pursley I."/>
            <person name="Horton D.L."/>
            <person name="Alikhan N.F."/>
            <person name="Baker D."/>
            <person name="Gharbi K."/>
            <person name="Hall N."/>
            <person name="Watson M."/>
            <person name="Adriaenssens E.M."/>
            <person name="Foster-Nyarko E."/>
            <person name="Jarju S."/>
            <person name="Secka A."/>
            <person name="Antonio M."/>
            <person name="Oren A."/>
            <person name="Chaudhuri R.R."/>
            <person name="La Ragione R."/>
            <person name="Hildebrand F."/>
            <person name="Pallen M.J."/>
        </authorList>
    </citation>
    <scope>NUCLEOTIDE SEQUENCE</scope>
    <source>
        <strain evidence="2">ChiSjej1B19-5720</strain>
    </source>
</reference>
<organism evidence="2 3">
    <name type="scientific">Candidatus Blautia faecavium</name>
    <dbReference type="NCBI Taxonomy" id="2838487"/>
    <lineage>
        <taxon>Bacteria</taxon>
        <taxon>Bacillati</taxon>
        <taxon>Bacillota</taxon>
        <taxon>Clostridia</taxon>
        <taxon>Lachnospirales</taxon>
        <taxon>Lachnospiraceae</taxon>
        <taxon>Blautia</taxon>
    </lineage>
</organism>
<gene>
    <name evidence="2" type="ORF">IAA06_08760</name>
</gene>
<feature type="transmembrane region" description="Helical" evidence="1">
    <location>
        <begin position="234"/>
        <end position="252"/>
    </location>
</feature>
<evidence type="ECO:0000313" key="3">
    <source>
        <dbReference type="Proteomes" id="UP000823842"/>
    </source>
</evidence>
<protein>
    <submittedName>
        <fullName evidence="2">Uncharacterized protein</fullName>
    </submittedName>
</protein>
<reference evidence="2" key="2">
    <citation type="submission" date="2021-04" db="EMBL/GenBank/DDBJ databases">
        <authorList>
            <person name="Gilroy R."/>
        </authorList>
    </citation>
    <scope>NUCLEOTIDE SEQUENCE</scope>
    <source>
        <strain evidence="2">ChiSjej1B19-5720</strain>
    </source>
</reference>
<name>A0A9D2LSM7_9FIRM</name>
<feature type="transmembrane region" description="Helical" evidence="1">
    <location>
        <begin position="113"/>
        <end position="133"/>
    </location>
</feature>
<evidence type="ECO:0000313" key="2">
    <source>
        <dbReference type="EMBL" id="HJB28870.1"/>
    </source>
</evidence>
<proteinExistence type="predicted"/>
<feature type="transmembrane region" description="Helical" evidence="1">
    <location>
        <begin position="205"/>
        <end position="222"/>
    </location>
</feature>
<keyword evidence="1" id="KW-0472">Membrane</keyword>
<dbReference type="AlphaFoldDB" id="A0A9D2LSM7"/>
<dbReference type="EMBL" id="DWYZ01000162">
    <property type="protein sequence ID" value="HJB28870.1"/>
    <property type="molecule type" value="Genomic_DNA"/>
</dbReference>